<evidence type="ECO:0000256" key="6">
    <source>
        <dbReference type="HAMAP-Rule" id="MF_01369"/>
    </source>
</evidence>
<dbReference type="SUPFAM" id="SSF54189">
    <property type="entry name" value="Ribosomal proteins S24e, L23 and L15e"/>
    <property type="match status" value="1"/>
</dbReference>
<dbReference type="InParanoid" id="D4H390"/>
<keyword evidence="5 6" id="KW-0687">Ribonucleoprotein</keyword>
<dbReference type="InterPro" id="IPR013025">
    <property type="entry name" value="Ribosomal_uL23-like"/>
</dbReference>
<dbReference type="HAMAP" id="MF_01369_B">
    <property type="entry name" value="Ribosomal_uL23_B"/>
    <property type="match status" value="1"/>
</dbReference>
<evidence type="ECO:0000256" key="2">
    <source>
        <dbReference type="ARBA" id="ARBA00022730"/>
    </source>
</evidence>
<sequence>MITIYDVIKKPIITEKAVEAKETLNQVTFAVDPRATKLQIKQAVQKLFDVKVKDVRTMNTKGKEKRFGRTTGKRNDTKKAIVVLADGETLEFV</sequence>
<dbReference type="Proteomes" id="UP000002012">
    <property type="component" value="Chromosome"/>
</dbReference>
<dbReference type="InterPro" id="IPR012677">
    <property type="entry name" value="Nucleotide-bd_a/b_plait_sf"/>
</dbReference>
<dbReference type="GO" id="GO:0006412">
    <property type="term" value="P:translation"/>
    <property type="evidence" value="ECO:0007669"/>
    <property type="project" value="UniProtKB-UniRule"/>
</dbReference>
<evidence type="ECO:0000256" key="5">
    <source>
        <dbReference type="ARBA" id="ARBA00023274"/>
    </source>
</evidence>
<keyword evidence="4 6" id="KW-0689">Ribosomal protein</keyword>
<protein>
    <recommendedName>
        <fullName evidence="6">Large ribosomal subunit protein uL23</fullName>
    </recommendedName>
</protein>
<keyword evidence="3 6" id="KW-0694">RNA-binding</keyword>
<dbReference type="NCBIfam" id="NF004363">
    <property type="entry name" value="PRK05738.2-4"/>
    <property type="match status" value="1"/>
</dbReference>
<dbReference type="PaxDb" id="522772-Dacet_0374"/>
<dbReference type="NCBIfam" id="NF004366">
    <property type="entry name" value="PRK05738.3-2"/>
    <property type="match status" value="1"/>
</dbReference>
<gene>
    <name evidence="6" type="primary">rplW</name>
    <name evidence="7" type="ordered locus">Dacet_0374</name>
</gene>
<dbReference type="EMBL" id="CP001968">
    <property type="protein sequence ID" value="ADD67174.1"/>
    <property type="molecule type" value="Genomic_DNA"/>
</dbReference>
<dbReference type="STRING" id="522772.Dacet_0374"/>
<keyword evidence="2 6" id="KW-0699">rRNA-binding</keyword>
<evidence type="ECO:0000313" key="7">
    <source>
        <dbReference type="EMBL" id="ADD67174.1"/>
    </source>
</evidence>
<comment type="similarity">
    <text evidence="1 6">Belongs to the universal ribosomal protein uL23 family.</text>
</comment>
<dbReference type="RefSeq" id="WP_013009718.1">
    <property type="nucleotide sequence ID" value="NC_013943.1"/>
</dbReference>
<dbReference type="KEGG" id="dap:Dacet_0374"/>
<evidence type="ECO:0000313" key="8">
    <source>
        <dbReference type="Proteomes" id="UP000002012"/>
    </source>
</evidence>
<dbReference type="InterPro" id="IPR012678">
    <property type="entry name" value="Ribosomal_uL23/eL15/eS24_sf"/>
</dbReference>
<comment type="subunit">
    <text evidence="6">Part of the 50S ribosomal subunit. Contacts protein L29, and trigger factor when it is bound to the ribosome.</text>
</comment>
<evidence type="ECO:0000256" key="1">
    <source>
        <dbReference type="ARBA" id="ARBA00006700"/>
    </source>
</evidence>
<dbReference type="PANTHER" id="PTHR11620">
    <property type="entry name" value="60S RIBOSOMAL PROTEIN L23A"/>
    <property type="match status" value="1"/>
</dbReference>
<keyword evidence="8" id="KW-1185">Reference proteome</keyword>
<evidence type="ECO:0000256" key="3">
    <source>
        <dbReference type="ARBA" id="ARBA00022884"/>
    </source>
</evidence>
<dbReference type="AlphaFoldDB" id="D4H390"/>
<evidence type="ECO:0000256" key="4">
    <source>
        <dbReference type="ARBA" id="ARBA00022980"/>
    </source>
</evidence>
<dbReference type="FunFam" id="3.30.70.330:FF:000001">
    <property type="entry name" value="50S ribosomal protein L23"/>
    <property type="match status" value="1"/>
</dbReference>
<dbReference type="GO" id="GO:0005840">
    <property type="term" value="C:ribosome"/>
    <property type="evidence" value="ECO:0007669"/>
    <property type="project" value="UniProtKB-KW"/>
</dbReference>
<proteinExistence type="inferred from homology"/>
<organism evidence="7 8">
    <name type="scientific">Denitrovibrio acetiphilus (strain DSM 12809 / NBRC 114555 / N2460)</name>
    <dbReference type="NCBI Taxonomy" id="522772"/>
    <lineage>
        <taxon>Bacteria</taxon>
        <taxon>Pseudomonadati</taxon>
        <taxon>Deferribacterota</taxon>
        <taxon>Deferribacteres</taxon>
        <taxon>Deferribacterales</taxon>
        <taxon>Geovibrionaceae</taxon>
        <taxon>Denitrovibrio</taxon>
    </lineage>
</organism>
<reference evidence="7 8" key="1">
    <citation type="journal article" date="2010" name="Stand. Genomic Sci.">
        <title>Complete genome sequence of Denitrovibrio acetiphilus type strain (N2460).</title>
        <authorList>
            <person name="Kiss H."/>
            <person name="Lang E."/>
            <person name="Lapidus A."/>
            <person name="Copeland A."/>
            <person name="Nolan M."/>
            <person name="Glavina Del Rio T."/>
            <person name="Chen F."/>
            <person name="Lucas S."/>
            <person name="Tice H."/>
            <person name="Cheng J.F."/>
            <person name="Han C."/>
            <person name="Goodwin L."/>
            <person name="Pitluck S."/>
            <person name="Liolios K."/>
            <person name="Pati A."/>
            <person name="Ivanova N."/>
            <person name="Mavromatis K."/>
            <person name="Chen A."/>
            <person name="Palaniappan K."/>
            <person name="Land M."/>
            <person name="Hauser L."/>
            <person name="Chang Y.J."/>
            <person name="Jeffries C.D."/>
            <person name="Detter J.C."/>
            <person name="Brettin T."/>
            <person name="Spring S."/>
            <person name="Rohde M."/>
            <person name="Goker M."/>
            <person name="Woyke T."/>
            <person name="Bristow J."/>
            <person name="Eisen J.A."/>
            <person name="Markowitz V."/>
            <person name="Hugenholtz P."/>
            <person name="Kyrpides N.C."/>
            <person name="Klenk H.P."/>
        </authorList>
    </citation>
    <scope>NUCLEOTIDE SEQUENCE [LARGE SCALE GENOMIC DNA]</scope>
    <source>
        <strain evidence="8">DSM 12809 / NBRC 114555 / N2460</strain>
    </source>
</reference>
<dbReference type="NCBIfam" id="NF004359">
    <property type="entry name" value="PRK05738.1-3"/>
    <property type="match status" value="1"/>
</dbReference>
<dbReference type="OrthoDB" id="9793353at2"/>
<dbReference type="eggNOG" id="COG0089">
    <property type="taxonomic scope" value="Bacteria"/>
</dbReference>
<dbReference type="FunCoup" id="D4H390">
    <property type="interactions" value="515"/>
</dbReference>
<dbReference type="GO" id="GO:0019843">
    <property type="term" value="F:rRNA binding"/>
    <property type="evidence" value="ECO:0007669"/>
    <property type="project" value="UniProtKB-UniRule"/>
</dbReference>
<accession>D4H390</accession>
<name>D4H390_DENA2</name>
<dbReference type="GO" id="GO:1990904">
    <property type="term" value="C:ribonucleoprotein complex"/>
    <property type="evidence" value="ECO:0007669"/>
    <property type="project" value="UniProtKB-KW"/>
</dbReference>
<dbReference type="GO" id="GO:0003735">
    <property type="term" value="F:structural constituent of ribosome"/>
    <property type="evidence" value="ECO:0007669"/>
    <property type="project" value="InterPro"/>
</dbReference>
<comment type="function">
    <text evidence="6">One of the early assembly proteins it binds 23S rRNA. One of the proteins that surrounds the polypeptide exit tunnel on the outside of the ribosome. Forms the main docking site for trigger factor binding to the ribosome.</text>
</comment>
<dbReference type="HOGENOM" id="CLU_037562_3_1_0"/>
<dbReference type="Pfam" id="PF00276">
    <property type="entry name" value="Ribosomal_L23"/>
    <property type="match status" value="1"/>
</dbReference>
<dbReference type="Gene3D" id="3.30.70.330">
    <property type="match status" value="1"/>
</dbReference>